<comment type="caution">
    <text evidence="1">The sequence shown here is derived from an EMBL/GenBank/DDBJ whole genome shotgun (WGS) entry which is preliminary data.</text>
</comment>
<evidence type="ECO:0000313" key="2">
    <source>
        <dbReference type="Proteomes" id="UP001165960"/>
    </source>
</evidence>
<dbReference type="EMBL" id="QTSX02007612">
    <property type="protein sequence ID" value="KAJ9048072.1"/>
    <property type="molecule type" value="Genomic_DNA"/>
</dbReference>
<organism evidence="1 2">
    <name type="scientific">Entomophthora muscae</name>
    <dbReference type="NCBI Taxonomy" id="34485"/>
    <lineage>
        <taxon>Eukaryota</taxon>
        <taxon>Fungi</taxon>
        <taxon>Fungi incertae sedis</taxon>
        <taxon>Zoopagomycota</taxon>
        <taxon>Entomophthoromycotina</taxon>
        <taxon>Entomophthoromycetes</taxon>
        <taxon>Entomophthorales</taxon>
        <taxon>Entomophthoraceae</taxon>
        <taxon>Entomophthora</taxon>
    </lineage>
</organism>
<evidence type="ECO:0000313" key="1">
    <source>
        <dbReference type="EMBL" id="KAJ9048072.1"/>
    </source>
</evidence>
<dbReference type="Proteomes" id="UP001165960">
    <property type="component" value="Unassembled WGS sequence"/>
</dbReference>
<keyword evidence="2" id="KW-1185">Reference proteome</keyword>
<name>A0ACC2RDD1_9FUNG</name>
<gene>
    <name evidence="1" type="primary">ERP1_4</name>
    <name evidence="1" type="ORF">DSO57_1038640</name>
</gene>
<sequence length="229" mass="26412">MLRLQFKEAFALLFLLSASFTQAFYFYLEGGEPKCFLEDLPNETVVAAKYRVEKFDENTQSYVSDSLFQVSLAVNKDDEPQPLVSQKLGTDGKFSFTSHSWGNHHICFTNPSAGSWIHNSKARIYLDLFVGSEAVETTVSNSKLNSLESQARVINYWLDEILKDMKRSRDKESEYQDETSKGSSRLTMWIFLPVGFYNRYWVLASYPSSSLFRQQKSCLRARHSFPRVL</sequence>
<accession>A0ACC2RDD1</accession>
<proteinExistence type="predicted"/>
<reference evidence="1" key="1">
    <citation type="submission" date="2022-04" db="EMBL/GenBank/DDBJ databases">
        <title>Genome of the entomopathogenic fungus Entomophthora muscae.</title>
        <authorList>
            <person name="Elya C."/>
            <person name="Lovett B.R."/>
            <person name="Lee E."/>
            <person name="Macias A.M."/>
            <person name="Hajek A.E."/>
            <person name="De Bivort B.L."/>
            <person name="Kasson M.T."/>
            <person name="De Fine Licht H.H."/>
            <person name="Stajich J.E."/>
        </authorList>
    </citation>
    <scope>NUCLEOTIDE SEQUENCE</scope>
    <source>
        <strain evidence="1">Berkeley</strain>
    </source>
</reference>
<protein>
    <submittedName>
        <fullName evidence="1">Emp24p/erv25p- protein</fullName>
    </submittedName>
</protein>